<dbReference type="InterPro" id="IPR011701">
    <property type="entry name" value="MFS"/>
</dbReference>
<dbReference type="Gene3D" id="1.20.1250.20">
    <property type="entry name" value="MFS general substrate transporter like domains"/>
    <property type="match status" value="1"/>
</dbReference>
<keyword evidence="3" id="KW-1003">Cell membrane</keyword>
<keyword evidence="10" id="KW-1185">Reference proteome</keyword>
<name>A0ABW5RTH5_9BACI</name>
<evidence type="ECO:0000313" key="10">
    <source>
        <dbReference type="Proteomes" id="UP001597506"/>
    </source>
</evidence>
<dbReference type="PROSITE" id="PS50850">
    <property type="entry name" value="MFS"/>
    <property type="match status" value="1"/>
</dbReference>
<dbReference type="InterPro" id="IPR020846">
    <property type="entry name" value="MFS_dom"/>
</dbReference>
<organism evidence="9 10">
    <name type="scientific">Bacillus seohaeanensis</name>
    <dbReference type="NCBI Taxonomy" id="284580"/>
    <lineage>
        <taxon>Bacteria</taxon>
        <taxon>Bacillati</taxon>
        <taxon>Bacillota</taxon>
        <taxon>Bacilli</taxon>
        <taxon>Bacillales</taxon>
        <taxon>Bacillaceae</taxon>
        <taxon>Bacillus</taxon>
    </lineage>
</organism>
<comment type="subcellular location">
    <subcellularLocation>
        <location evidence="1">Cell membrane</location>
        <topology evidence="1">Multi-pass membrane protein</topology>
    </subcellularLocation>
</comment>
<evidence type="ECO:0000256" key="3">
    <source>
        <dbReference type="ARBA" id="ARBA00022475"/>
    </source>
</evidence>
<feature type="transmembrane region" description="Helical" evidence="7">
    <location>
        <begin position="293"/>
        <end position="318"/>
    </location>
</feature>
<dbReference type="Pfam" id="PF07690">
    <property type="entry name" value="MFS_1"/>
    <property type="match status" value="1"/>
</dbReference>
<dbReference type="PANTHER" id="PTHR43124:SF3">
    <property type="entry name" value="CHLORAMPHENICOL EFFLUX PUMP RV0191"/>
    <property type="match status" value="1"/>
</dbReference>
<feature type="transmembrane region" description="Helical" evidence="7">
    <location>
        <begin position="330"/>
        <end position="351"/>
    </location>
</feature>
<dbReference type="PANTHER" id="PTHR43124">
    <property type="entry name" value="PURINE EFFLUX PUMP PBUE"/>
    <property type="match status" value="1"/>
</dbReference>
<feature type="transmembrane region" description="Helical" evidence="7">
    <location>
        <begin position="264"/>
        <end position="287"/>
    </location>
</feature>
<sequence>MEQKMALTSFLLVFMGIMVASNIYTFIPIYEDIGQSLKLPMEKVVVASSSFSFFYACGLLVFANIAERVGRKEVLVYGLATSAVCTVLVAVAFNFEWLFLSRGVQGFFLGSFAPVAFAYTYDLFSGKRRTFLLALINSGFLLAGIFGQLASDFITRWSSWQIVFVGFAAMYFILFLLGLHSLPKNKVLKSREDRSFLRLVRLIFRKDLLYCYGIVFTLLASFVAYYDSLTRYLTLDPSLLFTIRTVGLIGVLLSLFTGRLIEKIGAFGTLFLGIGLAFVSIGILFGLTQGMNAPLLIISSVLFVSSISLLLPTIITFIGQLSMELRGQALSLYSFILLTGASLAPLLIMHFSFFQSIVLLLSFFVVDLFLAVRLIKTMKGTNYKQSTLFE</sequence>
<dbReference type="Proteomes" id="UP001597506">
    <property type="component" value="Unassembled WGS sequence"/>
</dbReference>
<evidence type="ECO:0000256" key="7">
    <source>
        <dbReference type="SAM" id="Phobius"/>
    </source>
</evidence>
<proteinExistence type="predicted"/>
<keyword evidence="4 7" id="KW-0812">Transmembrane</keyword>
<feature type="transmembrane region" description="Helical" evidence="7">
    <location>
        <begin position="45"/>
        <end position="62"/>
    </location>
</feature>
<evidence type="ECO:0000256" key="4">
    <source>
        <dbReference type="ARBA" id="ARBA00022692"/>
    </source>
</evidence>
<dbReference type="InterPro" id="IPR036259">
    <property type="entry name" value="MFS_trans_sf"/>
</dbReference>
<evidence type="ECO:0000256" key="1">
    <source>
        <dbReference type="ARBA" id="ARBA00004651"/>
    </source>
</evidence>
<dbReference type="InterPro" id="IPR050189">
    <property type="entry name" value="MFS_Efflux_Transporters"/>
</dbReference>
<dbReference type="EMBL" id="JBHUMF010000028">
    <property type="protein sequence ID" value="MFD2681294.1"/>
    <property type="molecule type" value="Genomic_DNA"/>
</dbReference>
<feature type="domain" description="Major facilitator superfamily (MFS) profile" evidence="8">
    <location>
        <begin position="8"/>
        <end position="379"/>
    </location>
</feature>
<feature type="transmembrane region" description="Helical" evidence="7">
    <location>
        <begin position="238"/>
        <end position="257"/>
    </location>
</feature>
<feature type="transmembrane region" description="Helical" evidence="7">
    <location>
        <begin position="74"/>
        <end position="95"/>
    </location>
</feature>
<keyword evidence="5 7" id="KW-1133">Transmembrane helix</keyword>
<dbReference type="CDD" id="cd17324">
    <property type="entry name" value="MFS_NepI_like"/>
    <property type="match status" value="1"/>
</dbReference>
<feature type="transmembrane region" description="Helical" evidence="7">
    <location>
        <begin position="107"/>
        <end position="124"/>
    </location>
</feature>
<feature type="transmembrane region" description="Helical" evidence="7">
    <location>
        <begin position="131"/>
        <end position="150"/>
    </location>
</feature>
<comment type="caution">
    <text evidence="9">The sequence shown here is derived from an EMBL/GenBank/DDBJ whole genome shotgun (WGS) entry which is preliminary data.</text>
</comment>
<protein>
    <submittedName>
        <fullName evidence="9">MFS transporter</fullName>
    </submittedName>
</protein>
<evidence type="ECO:0000256" key="5">
    <source>
        <dbReference type="ARBA" id="ARBA00022989"/>
    </source>
</evidence>
<dbReference type="RefSeq" id="WP_377935386.1">
    <property type="nucleotide sequence ID" value="NZ_JBHUMF010000028.1"/>
</dbReference>
<evidence type="ECO:0000256" key="6">
    <source>
        <dbReference type="ARBA" id="ARBA00023136"/>
    </source>
</evidence>
<dbReference type="SUPFAM" id="SSF103473">
    <property type="entry name" value="MFS general substrate transporter"/>
    <property type="match status" value="1"/>
</dbReference>
<feature type="transmembrane region" description="Helical" evidence="7">
    <location>
        <begin position="208"/>
        <end position="226"/>
    </location>
</feature>
<keyword evidence="2" id="KW-0813">Transport</keyword>
<evidence type="ECO:0000313" key="9">
    <source>
        <dbReference type="EMBL" id="MFD2681294.1"/>
    </source>
</evidence>
<feature type="transmembrane region" description="Helical" evidence="7">
    <location>
        <begin position="162"/>
        <end position="182"/>
    </location>
</feature>
<evidence type="ECO:0000256" key="2">
    <source>
        <dbReference type="ARBA" id="ARBA00022448"/>
    </source>
</evidence>
<evidence type="ECO:0000259" key="8">
    <source>
        <dbReference type="PROSITE" id="PS50850"/>
    </source>
</evidence>
<keyword evidence="6 7" id="KW-0472">Membrane</keyword>
<reference evidence="10" key="1">
    <citation type="journal article" date="2019" name="Int. J. Syst. Evol. Microbiol.">
        <title>The Global Catalogue of Microorganisms (GCM) 10K type strain sequencing project: providing services to taxonomists for standard genome sequencing and annotation.</title>
        <authorList>
            <consortium name="The Broad Institute Genomics Platform"/>
            <consortium name="The Broad Institute Genome Sequencing Center for Infectious Disease"/>
            <person name="Wu L."/>
            <person name="Ma J."/>
        </authorList>
    </citation>
    <scope>NUCLEOTIDE SEQUENCE [LARGE SCALE GENOMIC DNA]</scope>
    <source>
        <strain evidence="10">KCTC 3913</strain>
    </source>
</reference>
<feature type="transmembrane region" description="Helical" evidence="7">
    <location>
        <begin position="357"/>
        <end position="375"/>
    </location>
</feature>
<accession>A0ABW5RTH5</accession>
<gene>
    <name evidence="9" type="ORF">ACFSUL_11110</name>
</gene>